<proteinExistence type="predicted"/>
<dbReference type="EMBL" id="FLRE01000201">
    <property type="protein sequence ID" value="SBT50345.1"/>
    <property type="molecule type" value="Genomic_DNA"/>
</dbReference>
<reference evidence="2" key="1">
    <citation type="submission" date="2016-05" db="EMBL/GenBank/DDBJ databases">
        <authorList>
            <person name="Naeem Raeece"/>
        </authorList>
    </citation>
    <scope>NUCLEOTIDE SEQUENCE [LARGE SCALE GENOMIC DNA]</scope>
</reference>
<accession>A0A1A9A2C6</accession>
<sequence>MTQWVWKLCRKINVLLWRTPYKCATGKRTPCDTLDGEDKKKKKISAKVTRTRLERIKIKSLREDWKHKTKVCSPLYNCCRTVFPYFPL</sequence>
<dbReference type="AlphaFoldDB" id="A0A1A9A2C6"/>
<name>A0A1A9A2C6_PLAOA</name>
<evidence type="ECO:0000313" key="2">
    <source>
        <dbReference type="Proteomes" id="UP000078550"/>
    </source>
</evidence>
<organism evidence="1 2">
    <name type="scientific">Plasmodium ovale wallikeri</name>
    <dbReference type="NCBI Taxonomy" id="864142"/>
    <lineage>
        <taxon>Eukaryota</taxon>
        <taxon>Sar</taxon>
        <taxon>Alveolata</taxon>
        <taxon>Apicomplexa</taxon>
        <taxon>Aconoidasida</taxon>
        <taxon>Haemosporida</taxon>
        <taxon>Plasmodiidae</taxon>
        <taxon>Plasmodium</taxon>
        <taxon>Plasmodium (Plasmodium)</taxon>
    </lineage>
</organism>
<dbReference type="Proteomes" id="UP000078550">
    <property type="component" value="Unassembled WGS sequence"/>
</dbReference>
<evidence type="ECO:0000313" key="1">
    <source>
        <dbReference type="EMBL" id="SBT50345.1"/>
    </source>
</evidence>
<protein>
    <submittedName>
        <fullName evidence="1">Uncharacterized protein</fullName>
    </submittedName>
</protein>
<gene>
    <name evidence="1" type="ORF">POVWA2_059910</name>
</gene>